<keyword evidence="2" id="KW-1185">Reference proteome</keyword>
<evidence type="ECO:0000313" key="2">
    <source>
        <dbReference type="Proteomes" id="UP000188268"/>
    </source>
</evidence>
<dbReference type="AlphaFoldDB" id="A0A1R3FV10"/>
<comment type="caution">
    <text evidence="1">The sequence shown here is derived from an EMBL/GenBank/DDBJ whole genome shotgun (WGS) entry which is preliminary data.</text>
</comment>
<evidence type="ECO:0000313" key="1">
    <source>
        <dbReference type="EMBL" id="OMO49674.1"/>
    </source>
</evidence>
<accession>A0A1R3FV10</accession>
<dbReference type="EMBL" id="AWWV01016419">
    <property type="protein sequence ID" value="OMO49674.1"/>
    <property type="molecule type" value="Genomic_DNA"/>
</dbReference>
<protein>
    <submittedName>
        <fullName evidence="1">Uncharacterized protein</fullName>
    </submittedName>
</protein>
<gene>
    <name evidence="1" type="ORF">CCACVL1_30857</name>
</gene>
<name>A0A1R3FV10_COCAP</name>
<proteinExistence type="predicted"/>
<dbReference type="Proteomes" id="UP000188268">
    <property type="component" value="Unassembled WGS sequence"/>
</dbReference>
<dbReference type="Gramene" id="OMO49674">
    <property type="protein sequence ID" value="OMO49674"/>
    <property type="gene ID" value="CCACVL1_30857"/>
</dbReference>
<reference evidence="1 2" key="1">
    <citation type="submission" date="2013-09" db="EMBL/GenBank/DDBJ databases">
        <title>Corchorus capsularis genome sequencing.</title>
        <authorList>
            <person name="Alam M."/>
            <person name="Haque M.S."/>
            <person name="Islam M.S."/>
            <person name="Emdad E.M."/>
            <person name="Islam M.M."/>
            <person name="Ahmed B."/>
            <person name="Halim A."/>
            <person name="Hossen Q.M.M."/>
            <person name="Hossain M.Z."/>
            <person name="Ahmed R."/>
            <person name="Khan M.M."/>
            <person name="Islam R."/>
            <person name="Rashid M.M."/>
            <person name="Khan S.A."/>
            <person name="Rahman M.S."/>
            <person name="Alam M."/>
        </authorList>
    </citation>
    <scope>NUCLEOTIDE SEQUENCE [LARGE SCALE GENOMIC DNA]</scope>
    <source>
        <strain evidence="2">cv. CVL-1</strain>
        <tissue evidence="1">Whole seedling</tissue>
    </source>
</reference>
<organism evidence="1 2">
    <name type="scientific">Corchorus capsularis</name>
    <name type="common">Jute</name>
    <dbReference type="NCBI Taxonomy" id="210143"/>
    <lineage>
        <taxon>Eukaryota</taxon>
        <taxon>Viridiplantae</taxon>
        <taxon>Streptophyta</taxon>
        <taxon>Embryophyta</taxon>
        <taxon>Tracheophyta</taxon>
        <taxon>Spermatophyta</taxon>
        <taxon>Magnoliopsida</taxon>
        <taxon>eudicotyledons</taxon>
        <taxon>Gunneridae</taxon>
        <taxon>Pentapetalae</taxon>
        <taxon>rosids</taxon>
        <taxon>malvids</taxon>
        <taxon>Malvales</taxon>
        <taxon>Malvaceae</taxon>
        <taxon>Grewioideae</taxon>
        <taxon>Apeibeae</taxon>
        <taxon>Corchorus</taxon>
    </lineage>
</organism>
<sequence>MMWRGEGAWFSLIGKFLSKKQPSVEGMRMGLGLALKLVAAVTVARGGGSRRGGGQLSRAQSVTGVGGILGLAGKAVSKSKELVSEGGGVNQGSYAEGEVNHCKERVNFSILRICMLLKILMGRLLVGLLGLLEGSSESPQAESLGHNLFNFTLSIDLLDLASISRISSL</sequence>